<dbReference type="SUPFAM" id="SSF52402">
    <property type="entry name" value="Adenine nucleotide alpha hydrolases-like"/>
    <property type="match status" value="1"/>
</dbReference>
<dbReference type="PROSITE" id="PS51553">
    <property type="entry name" value="GMPS_ATP_PPASE"/>
    <property type="match status" value="1"/>
</dbReference>
<dbReference type="NCBIfam" id="NF000848">
    <property type="entry name" value="PRK00074.1"/>
    <property type="match status" value="1"/>
</dbReference>
<evidence type="ECO:0000256" key="2">
    <source>
        <dbReference type="ARBA" id="ARBA00005153"/>
    </source>
</evidence>
<comment type="catalytic activity">
    <reaction evidence="9">
        <text>XMP + L-glutamine + ATP + H2O = GMP + L-glutamate + AMP + diphosphate + 2 H(+)</text>
        <dbReference type="Rhea" id="RHEA:11680"/>
        <dbReference type="ChEBI" id="CHEBI:15377"/>
        <dbReference type="ChEBI" id="CHEBI:15378"/>
        <dbReference type="ChEBI" id="CHEBI:29985"/>
        <dbReference type="ChEBI" id="CHEBI:30616"/>
        <dbReference type="ChEBI" id="CHEBI:33019"/>
        <dbReference type="ChEBI" id="CHEBI:57464"/>
        <dbReference type="ChEBI" id="CHEBI:58115"/>
        <dbReference type="ChEBI" id="CHEBI:58359"/>
        <dbReference type="ChEBI" id="CHEBI:456215"/>
        <dbReference type="EC" id="6.3.5.2"/>
    </reaction>
</comment>
<dbReference type="InterPro" id="IPR029062">
    <property type="entry name" value="Class_I_gatase-like"/>
</dbReference>
<keyword evidence="8 9" id="KW-0315">Glutamine amidotransferase</keyword>
<dbReference type="Pfam" id="PF00117">
    <property type="entry name" value="GATase"/>
    <property type="match status" value="1"/>
</dbReference>
<dbReference type="GO" id="GO:0005829">
    <property type="term" value="C:cytosol"/>
    <property type="evidence" value="ECO:0007669"/>
    <property type="project" value="TreeGrafter"/>
</dbReference>
<dbReference type="OrthoDB" id="9802219at2"/>
<feature type="active site" description="Nucleophile" evidence="9">
    <location>
        <position position="82"/>
    </location>
</feature>
<evidence type="ECO:0000256" key="1">
    <source>
        <dbReference type="ARBA" id="ARBA00002332"/>
    </source>
</evidence>
<dbReference type="Proteomes" id="UP000014923">
    <property type="component" value="Unassembled WGS sequence"/>
</dbReference>
<organism evidence="12 13">
    <name type="scientific">Thermobrachium celere DSM 8682</name>
    <dbReference type="NCBI Taxonomy" id="941824"/>
    <lineage>
        <taxon>Bacteria</taxon>
        <taxon>Bacillati</taxon>
        <taxon>Bacillota</taxon>
        <taxon>Clostridia</taxon>
        <taxon>Eubacteriales</taxon>
        <taxon>Clostridiaceae</taxon>
        <taxon>Thermobrachium</taxon>
    </lineage>
</organism>
<keyword evidence="3 9" id="KW-0436">Ligase</keyword>
<dbReference type="CDD" id="cd01742">
    <property type="entry name" value="GATase1_GMP_Synthase"/>
    <property type="match status" value="1"/>
</dbReference>
<dbReference type="HOGENOM" id="CLU_014340_0_5_9"/>
<comment type="function">
    <text evidence="1 9">Catalyzes the synthesis of GMP from XMP.</text>
</comment>
<dbReference type="PRINTS" id="PR00096">
    <property type="entry name" value="GATASE"/>
</dbReference>
<dbReference type="InterPro" id="IPR025777">
    <property type="entry name" value="GMPS_ATP_PPase_dom"/>
</dbReference>
<evidence type="ECO:0000313" key="13">
    <source>
        <dbReference type="Proteomes" id="UP000014923"/>
    </source>
</evidence>
<evidence type="ECO:0000259" key="11">
    <source>
        <dbReference type="PROSITE" id="PS51553"/>
    </source>
</evidence>
<evidence type="ECO:0000256" key="4">
    <source>
        <dbReference type="ARBA" id="ARBA00022741"/>
    </source>
</evidence>
<dbReference type="InterPro" id="IPR001674">
    <property type="entry name" value="GMP_synth_C"/>
</dbReference>
<keyword evidence="13" id="KW-1185">Reference proteome</keyword>
<dbReference type="CDD" id="cd01997">
    <property type="entry name" value="GMP_synthase_C"/>
    <property type="match status" value="1"/>
</dbReference>
<dbReference type="Gene3D" id="3.30.300.10">
    <property type="match status" value="1"/>
</dbReference>
<evidence type="ECO:0000256" key="6">
    <source>
        <dbReference type="ARBA" id="ARBA00022755"/>
    </source>
</evidence>
<evidence type="ECO:0000256" key="3">
    <source>
        <dbReference type="ARBA" id="ARBA00022598"/>
    </source>
</evidence>
<dbReference type="RefSeq" id="WP_018663445.1">
    <property type="nucleotide sequence ID" value="NZ_HF952018.1"/>
</dbReference>
<feature type="active site" evidence="9">
    <location>
        <position position="171"/>
    </location>
</feature>
<comment type="pathway">
    <text evidence="2 9">Purine metabolism; GMP biosynthesis; GMP from XMP (L-Gln route): step 1/1.</text>
</comment>
<comment type="caution">
    <text evidence="12">The sequence shown here is derived from an EMBL/GenBank/DDBJ whole genome shotgun (WGS) entry which is preliminary data.</text>
</comment>
<evidence type="ECO:0000256" key="5">
    <source>
        <dbReference type="ARBA" id="ARBA00022749"/>
    </source>
</evidence>
<dbReference type="InterPro" id="IPR022955">
    <property type="entry name" value="GMP_synthase"/>
</dbReference>
<dbReference type="Gene3D" id="3.40.50.880">
    <property type="match status" value="1"/>
</dbReference>
<evidence type="ECO:0000256" key="7">
    <source>
        <dbReference type="ARBA" id="ARBA00022840"/>
    </source>
</evidence>
<gene>
    <name evidence="9" type="primary">guaA</name>
    <name evidence="12" type="ORF">TCEL_00962</name>
</gene>
<keyword evidence="7 9" id="KW-0067">ATP-binding</keyword>
<evidence type="ECO:0000256" key="10">
    <source>
        <dbReference type="PROSITE-ProRule" id="PRU00886"/>
    </source>
</evidence>
<reference evidence="12" key="1">
    <citation type="submission" date="2013-03" db="EMBL/GenBank/DDBJ databases">
        <title>Draft genome sequence of the hydrogen-ethanol-producing anaerobic alkalithermophilic Caloramator celere.</title>
        <authorList>
            <person name="Ciranna A."/>
            <person name="Larjo A."/>
            <person name="Kivisto A."/>
            <person name="Santala V."/>
            <person name="Roos C."/>
            <person name="Karp M."/>
        </authorList>
    </citation>
    <scope>NUCLEOTIDE SEQUENCE [LARGE SCALE GENOMIC DNA]</scope>
    <source>
        <strain evidence="12">DSM 8682</strain>
    </source>
</reference>
<dbReference type="NCBIfam" id="TIGR00884">
    <property type="entry name" value="guaA_Cterm"/>
    <property type="match status" value="1"/>
</dbReference>
<dbReference type="PANTHER" id="PTHR11922">
    <property type="entry name" value="GMP SYNTHASE-RELATED"/>
    <property type="match status" value="1"/>
</dbReference>
<dbReference type="Pfam" id="PF00958">
    <property type="entry name" value="GMP_synt_C"/>
    <property type="match status" value="1"/>
</dbReference>
<dbReference type="InterPro" id="IPR014729">
    <property type="entry name" value="Rossmann-like_a/b/a_fold"/>
</dbReference>
<dbReference type="Gene3D" id="3.40.50.620">
    <property type="entry name" value="HUPs"/>
    <property type="match status" value="1"/>
</dbReference>
<feature type="active site" evidence="9">
    <location>
        <position position="169"/>
    </location>
</feature>
<dbReference type="GO" id="GO:0005524">
    <property type="term" value="F:ATP binding"/>
    <property type="evidence" value="ECO:0007669"/>
    <property type="project" value="UniProtKB-UniRule"/>
</dbReference>
<dbReference type="Pfam" id="PF02540">
    <property type="entry name" value="NAD_synthase"/>
    <property type="match status" value="1"/>
</dbReference>
<feature type="binding site" evidence="10">
    <location>
        <begin position="223"/>
        <end position="229"/>
    </location>
    <ligand>
        <name>ATP</name>
        <dbReference type="ChEBI" id="CHEBI:30616"/>
    </ligand>
</feature>
<dbReference type="InterPro" id="IPR017926">
    <property type="entry name" value="GATASE"/>
</dbReference>
<feature type="domain" description="GMPS ATP-PPase" evidence="11">
    <location>
        <begin position="196"/>
        <end position="385"/>
    </location>
</feature>
<dbReference type="InterPro" id="IPR004739">
    <property type="entry name" value="GMP_synth_GATase"/>
</dbReference>
<dbReference type="InterPro" id="IPR022310">
    <property type="entry name" value="NAD/GMP_synthase"/>
</dbReference>
<dbReference type="NCBIfam" id="TIGR00888">
    <property type="entry name" value="guaA_Nterm"/>
    <property type="match status" value="1"/>
</dbReference>
<dbReference type="PANTHER" id="PTHR11922:SF2">
    <property type="entry name" value="GMP SYNTHASE [GLUTAMINE-HYDROLYZING]"/>
    <property type="match status" value="1"/>
</dbReference>
<dbReference type="PROSITE" id="PS51273">
    <property type="entry name" value="GATASE_TYPE_1"/>
    <property type="match status" value="1"/>
</dbReference>
<dbReference type="UniPathway" id="UPA00189">
    <property type="reaction ID" value="UER00296"/>
</dbReference>
<protein>
    <recommendedName>
        <fullName evidence="9">GMP synthase [glutamine-hydrolyzing]</fullName>
        <ecNumber evidence="9">6.3.5.2</ecNumber>
    </recommendedName>
    <alternativeName>
        <fullName evidence="9">GMP synthetase</fullName>
    </alternativeName>
    <alternativeName>
        <fullName evidence="9">Glutamine amidotransferase</fullName>
    </alternativeName>
</protein>
<proteinExistence type="inferred from homology"/>
<dbReference type="EMBL" id="CAVN010000100">
    <property type="protein sequence ID" value="CDF58743.1"/>
    <property type="molecule type" value="Genomic_DNA"/>
</dbReference>
<dbReference type="HAMAP" id="MF_00344">
    <property type="entry name" value="GMP_synthase"/>
    <property type="match status" value="1"/>
</dbReference>
<dbReference type="FunFam" id="3.30.300.10:FF:000002">
    <property type="entry name" value="GMP synthase [glutamine-hydrolyzing]"/>
    <property type="match status" value="1"/>
</dbReference>
<comment type="subunit">
    <text evidence="9">Homodimer.</text>
</comment>
<evidence type="ECO:0000313" key="12">
    <source>
        <dbReference type="EMBL" id="CDF58743.1"/>
    </source>
</evidence>
<name>R7RTW3_9CLOT</name>
<evidence type="ECO:0000256" key="8">
    <source>
        <dbReference type="ARBA" id="ARBA00022962"/>
    </source>
</evidence>
<dbReference type="EC" id="6.3.5.2" evidence="9"/>
<keyword evidence="6 9" id="KW-0658">Purine biosynthesis</keyword>
<keyword evidence="4 9" id="KW-0547">Nucleotide-binding</keyword>
<dbReference type="SUPFAM" id="SSF52317">
    <property type="entry name" value="Class I glutamine amidotransferase-like"/>
    <property type="match status" value="1"/>
</dbReference>
<accession>R7RTW3</accession>
<dbReference type="FunFam" id="3.40.50.880:FF:000001">
    <property type="entry name" value="GMP synthase [glutamine-hydrolyzing]"/>
    <property type="match status" value="1"/>
</dbReference>
<dbReference type="FunFam" id="3.40.50.620:FF:000001">
    <property type="entry name" value="GMP synthase [glutamine-hydrolyzing]"/>
    <property type="match status" value="1"/>
</dbReference>
<dbReference type="eggNOG" id="COG0519">
    <property type="taxonomic scope" value="Bacteria"/>
</dbReference>
<evidence type="ECO:0000256" key="9">
    <source>
        <dbReference type="HAMAP-Rule" id="MF_00344"/>
    </source>
</evidence>
<dbReference type="GO" id="GO:0003921">
    <property type="term" value="F:GMP synthase activity"/>
    <property type="evidence" value="ECO:0007669"/>
    <property type="project" value="InterPro"/>
</dbReference>
<dbReference type="SUPFAM" id="SSF54810">
    <property type="entry name" value="GMP synthetase C-terminal dimerisation domain"/>
    <property type="match status" value="1"/>
</dbReference>
<keyword evidence="5 9" id="KW-0332">GMP biosynthesis</keyword>
<sequence>MNRELVLIIDFGGQYNQLIARRVRECGVYSEIVPYTVTIEDIKRKNPSAIIFTGGPNSVYEDGAPRVDREIFELNIPILGICYGMQLTAFMLGGEVKKADKREYGNTTVVVDSNNDLFKNIPKESTMWMSHTDYVANLPEGFVNIAYTDSCINAAMANIDKKIYGVQFHPEVKHSQYGFDVIKNFLFNVCNLKGDWTMSSFIDEKIEEIKRTVGDKKAICALSGGVDSSVAALMVHKAIGKNLTCIFVDHGLLRKGEAEEVYNTFKEKFDMNLIMVDAKDRFLGKLKGVTDPERKRKIIGEEFIRVFEDEANRIEGAEFLVQGTIYPDVVESGTGTSAVIKSHHNVGGLPEDMKFKLIEPLRELFKDEVREVGRQLGLAEELVSRQPFPGPGLAIRVLGEVTEEKLSILKEADYIVRDEIKKAGLDKEIWQYFAVLPDVKSVGVMGDERTYSHLIAIRAVESVDGMTSDWFKIPYEVLDKISRRIVNEVKGVNRIVYDITSKPPATIEWE</sequence>
<dbReference type="AlphaFoldDB" id="R7RTW3"/>